<feature type="compositionally biased region" description="Basic and acidic residues" evidence="1">
    <location>
        <begin position="859"/>
        <end position="869"/>
    </location>
</feature>
<feature type="region of interest" description="Disordered" evidence="1">
    <location>
        <begin position="1"/>
        <end position="121"/>
    </location>
</feature>
<feature type="region of interest" description="Disordered" evidence="1">
    <location>
        <begin position="685"/>
        <end position="711"/>
    </location>
</feature>
<feature type="compositionally biased region" description="Basic residues" evidence="1">
    <location>
        <begin position="90"/>
        <end position="104"/>
    </location>
</feature>
<feature type="compositionally biased region" description="Polar residues" evidence="1">
    <location>
        <begin position="62"/>
        <end position="87"/>
    </location>
</feature>
<dbReference type="OrthoDB" id="48215at2759"/>
<feature type="region of interest" description="Disordered" evidence="1">
    <location>
        <begin position="845"/>
        <end position="873"/>
    </location>
</feature>
<feature type="compositionally biased region" description="Polar residues" evidence="1">
    <location>
        <begin position="14"/>
        <end position="48"/>
    </location>
</feature>
<feature type="compositionally biased region" description="Low complexity" evidence="1">
    <location>
        <begin position="695"/>
        <end position="705"/>
    </location>
</feature>
<proteinExistence type="predicted"/>
<evidence type="ECO:0000256" key="1">
    <source>
        <dbReference type="SAM" id="MobiDB-lite"/>
    </source>
</evidence>
<feature type="region of interest" description="Disordered" evidence="1">
    <location>
        <begin position="244"/>
        <end position="265"/>
    </location>
</feature>
<gene>
    <name evidence="2" type="ORF">SEMRO_773_G200390.1</name>
</gene>
<dbReference type="EMBL" id="CAICTM010000772">
    <property type="protein sequence ID" value="CAB9516292.1"/>
    <property type="molecule type" value="Genomic_DNA"/>
</dbReference>
<organism evidence="2 3">
    <name type="scientific">Seminavis robusta</name>
    <dbReference type="NCBI Taxonomy" id="568900"/>
    <lineage>
        <taxon>Eukaryota</taxon>
        <taxon>Sar</taxon>
        <taxon>Stramenopiles</taxon>
        <taxon>Ochrophyta</taxon>
        <taxon>Bacillariophyta</taxon>
        <taxon>Bacillariophyceae</taxon>
        <taxon>Bacillariophycidae</taxon>
        <taxon>Naviculales</taxon>
        <taxon>Naviculaceae</taxon>
        <taxon>Seminavis</taxon>
    </lineage>
</organism>
<comment type="caution">
    <text evidence="2">The sequence shown here is derived from an EMBL/GenBank/DDBJ whole genome shotgun (WGS) entry which is preliminary data.</text>
</comment>
<evidence type="ECO:0000313" key="2">
    <source>
        <dbReference type="EMBL" id="CAB9516292.1"/>
    </source>
</evidence>
<dbReference type="Proteomes" id="UP001153069">
    <property type="component" value="Unassembled WGS sequence"/>
</dbReference>
<accession>A0A9N8E7Q6</accession>
<feature type="region of interest" description="Disordered" evidence="1">
    <location>
        <begin position="540"/>
        <end position="606"/>
    </location>
</feature>
<sequence length="908" mass="98188">MSASESNDNNNSARTTNDTSATGSRMNGSTGPSSSFSRLLDTNTSTNRGLRRRGSLFDDLSLRQNNGNDEASSFSLSSMPQHSSSAGPWQKRKRKNLESKKRRRESAYMDDEEESTTLSSSRSLFTASAMNAAANTQDEIMTNHSAATIPAEDTLCNTTCTTVNHSSTPKASGRTSLFGSVMQQVGGHMNSSTPLKSTTTNNAMATTTPLARKGSLFSPSNRSKESFGTPGGFQLLDFVNNFGSPFSNNNPSPEKSKSPSSHSSNHIDWHNASLDHGVMDWSLPDSIRFDFHPGYIVNPILQTNVGSGPGLLKFLQPLTSVTNASNDGLAQWEAGLLYWQHPAVYPSPFVSDESALKSKMMTDANKKKEGTTTAEGDKILRQKQLSKHGKKKRRATLDLADTKPIAETSNFAVPVQTKSSLSTLQRQKALFTRQRRLDWQQSFASLYRKWISQLRKVEEDRVDYSYFYSRGTDHSVLFRGVYKSGHILPEIVFTSSSRMFRRWLHQSGVEAIRLAEEWRGHCRGTVFTEAIIRQQKLPLKEKAHAGTSKTKSHDSQGILPDKILKENNPQSTDTPSNSNCGNGSKSNLSAPTPSKTTSPSDSSTSPCVKAELAALRRAQVFGETVGADVSISIKPKAIAGPKVSLGSLPPLVVTGWDDCAAFFEVYLNLGTTCCISSLRDAGGGKADGAVDDAKGSSSSTTAKADNVPSQNMESIQRLDWQGQHDVPVLICRGLGPFANATMKTLTTSGAPHFGQNQEGEGDQNTHEYASLEIQGGPILPCAIMELLQGLAQLMLTDHKRNPPKDAEMSHDGDALVSSHSLILRAVPGAAKKQAEELAQKHAIVGGAGSQNLNNRHPKGNLEGDGEKRPSQIPSGLVLGTSVWDILHPGAIAYKLEPVDIGASQLLLN</sequence>
<feature type="compositionally biased region" description="Low complexity" evidence="1">
    <location>
        <begin position="1"/>
        <end position="13"/>
    </location>
</feature>
<reference evidence="2" key="1">
    <citation type="submission" date="2020-06" db="EMBL/GenBank/DDBJ databases">
        <authorList>
            <consortium name="Plant Systems Biology data submission"/>
        </authorList>
    </citation>
    <scope>NUCLEOTIDE SEQUENCE</scope>
    <source>
        <strain evidence="2">D6</strain>
    </source>
</reference>
<evidence type="ECO:0000313" key="3">
    <source>
        <dbReference type="Proteomes" id="UP001153069"/>
    </source>
</evidence>
<dbReference type="AlphaFoldDB" id="A0A9N8E7Q6"/>
<name>A0A9N8E7Q6_9STRA</name>
<protein>
    <submittedName>
        <fullName evidence="2">Uncharacterized protein</fullName>
    </submittedName>
</protein>
<keyword evidence="3" id="KW-1185">Reference proteome</keyword>
<feature type="compositionally biased region" description="Low complexity" evidence="1">
    <location>
        <begin position="576"/>
        <end position="606"/>
    </location>
</feature>